<organism evidence="2 3">
    <name type="scientific">Piptocephalis cylindrospora</name>
    <dbReference type="NCBI Taxonomy" id="1907219"/>
    <lineage>
        <taxon>Eukaryota</taxon>
        <taxon>Fungi</taxon>
        <taxon>Fungi incertae sedis</taxon>
        <taxon>Zoopagomycota</taxon>
        <taxon>Zoopagomycotina</taxon>
        <taxon>Zoopagomycetes</taxon>
        <taxon>Zoopagales</taxon>
        <taxon>Piptocephalidaceae</taxon>
        <taxon>Piptocephalis</taxon>
    </lineage>
</organism>
<evidence type="ECO:0000256" key="1">
    <source>
        <dbReference type="SAM" id="MobiDB-lite"/>
    </source>
</evidence>
<feature type="compositionally biased region" description="Polar residues" evidence="1">
    <location>
        <begin position="272"/>
        <end position="289"/>
    </location>
</feature>
<gene>
    <name evidence="2" type="ORF">BJ684DRAFT_18847</name>
</gene>
<dbReference type="Proteomes" id="UP000267251">
    <property type="component" value="Unassembled WGS sequence"/>
</dbReference>
<feature type="region of interest" description="Disordered" evidence="1">
    <location>
        <begin position="234"/>
        <end position="301"/>
    </location>
</feature>
<evidence type="ECO:0000313" key="2">
    <source>
        <dbReference type="EMBL" id="RKP14765.1"/>
    </source>
</evidence>
<accession>A0A4P9Y6V1</accession>
<sequence>MEYKQYPPLWHASLALPSPHLPTPTRYKGLSLGSETVGAQHLSQDAPVTLVPIAVASSLPPIPNLVGTRGRVFVDGLDMTAKRYLLQLLRPSQKETSLSTPNASLSSRFILFKADSTPSLTNPFDLPVPAEKSIIQARRDPSSSPQLPSHIIMFLSSASKTILYFGYRQRESYPSGLFQPLPYCSEESISIAQAIISSSSSSPYHASNNENLSKGRTSKCQVASAFLLLHPTQGPIRASEPKRPADPPSSSSSSSSEEPSSMLTSPKRIKRSSTLPVISNQSNPLSTPTRPKIKKSQSSADLAKIKRYQSMDSETRQKKKEALEAYNIPRIQKYIEHVLTKKCQLSQSDSMYSALRGKMLGGVYTDLYKTIQTHKLTEKEILAFLGKFL</sequence>
<reference evidence="3" key="1">
    <citation type="journal article" date="2018" name="Nat. Microbiol.">
        <title>Leveraging single-cell genomics to expand the fungal tree of life.</title>
        <authorList>
            <person name="Ahrendt S.R."/>
            <person name="Quandt C.A."/>
            <person name="Ciobanu D."/>
            <person name="Clum A."/>
            <person name="Salamov A."/>
            <person name="Andreopoulos B."/>
            <person name="Cheng J.F."/>
            <person name="Woyke T."/>
            <person name="Pelin A."/>
            <person name="Henrissat B."/>
            <person name="Reynolds N.K."/>
            <person name="Benny G.L."/>
            <person name="Smith M.E."/>
            <person name="James T.Y."/>
            <person name="Grigoriev I.V."/>
        </authorList>
    </citation>
    <scope>NUCLEOTIDE SEQUENCE [LARGE SCALE GENOMIC DNA]</scope>
</reference>
<dbReference type="AlphaFoldDB" id="A0A4P9Y6V1"/>
<name>A0A4P9Y6V1_9FUNG</name>
<proteinExistence type="predicted"/>
<feature type="compositionally biased region" description="Low complexity" evidence="1">
    <location>
        <begin position="248"/>
        <end position="261"/>
    </location>
</feature>
<dbReference type="OrthoDB" id="10455962at2759"/>
<dbReference type="EMBL" id="KZ987793">
    <property type="protein sequence ID" value="RKP14765.1"/>
    <property type="molecule type" value="Genomic_DNA"/>
</dbReference>
<evidence type="ECO:0000313" key="3">
    <source>
        <dbReference type="Proteomes" id="UP000267251"/>
    </source>
</evidence>
<keyword evidence="3" id="KW-1185">Reference proteome</keyword>
<protein>
    <submittedName>
        <fullName evidence="2">Uncharacterized protein</fullName>
    </submittedName>
</protein>